<dbReference type="AlphaFoldDB" id="A0A1I6DWK0"/>
<keyword evidence="1" id="KW-0732">Signal</keyword>
<dbReference type="Gene3D" id="3.30.457.10">
    <property type="entry name" value="Copper amine oxidase-like, N-terminal domain"/>
    <property type="match status" value="1"/>
</dbReference>
<gene>
    <name evidence="5" type="ORF">SAMN05660706_11933</name>
</gene>
<name>A0A1I6DWK0_9FIRM</name>
<evidence type="ECO:0000313" key="6">
    <source>
        <dbReference type="Proteomes" id="UP000199584"/>
    </source>
</evidence>
<dbReference type="InterPro" id="IPR036582">
    <property type="entry name" value="Mao_N_sf"/>
</dbReference>
<sequence>MKKLLAILAALAAFFMCTGLAGAREPDFKLGNEVLMTKYHYLIEGKRVGLITNQSGVNSKGQSTIEVLANDKTVNLVALYGPEHGIDGTARAGAYVESYTHPDLGIPVYSLYGATRMPTEEMLRNVDVLVFDVQDIGARSYTYKSTLNYCMIAAQKYNKTIVVLDRPNPVGGEIVEGPVLEDRFQSFVGIDNLPMAHGMTTGELARFFNRKIGADLKVVPMEGYTRDMIFEDTGLKWVQTSPNIPDLASVRGYMATGLGEGTGIFQADKFKWIGGKGIDANRFAAMLNGAGLPGVAFIPEQRGETGGVRLQIEDPRTFNPAKTGIYALTYAHSLTNFQVPKSGDKVVMFDKIMGTDKIGQYLEQGLTPQQIEARYAADLERFKEERKKYLIYGYKPEQREPGDNETEQDTGLPGQWQRGQITVLVDGRALNFDAAPYIDEHNRTMVPLRAIGEALGAQVHWDPAARTVTYAKQGYKVVFTIDISRAFVNGEQKYMDTSPVIKNNRTMVPLRYVSEFLGAVVDWDPSSRTVTVNQ</sequence>
<feature type="domain" description="Peptidoglycan beta-N-acetylmuramidase NamZ N-terminal" evidence="2">
    <location>
        <begin position="48"/>
        <end position="247"/>
    </location>
</feature>
<feature type="domain" description="Peptidoglycan beta-N-acetylmuramidase NamZ C-terminal" evidence="4">
    <location>
        <begin position="252"/>
        <end position="392"/>
    </location>
</feature>
<dbReference type="STRING" id="39060.SAMN05660706_11933"/>
<dbReference type="GO" id="GO:0033922">
    <property type="term" value="F:peptidoglycan beta-N-acetylmuramidase activity"/>
    <property type="evidence" value="ECO:0007669"/>
    <property type="project" value="InterPro"/>
</dbReference>
<evidence type="ECO:0000259" key="3">
    <source>
        <dbReference type="Pfam" id="PF07833"/>
    </source>
</evidence>
<dbReference type="Proteomes" id="UP000199584">
    <property type="component" value="Unassembled WGS sequence"/>
</dbReference>
<dbReference type="InterPro" id="IPR048502">
    <property type="entry name" value="NamZ_N"/>
</dbReference>
<dbReference type="PANTHER" id="PTHR42915">
    <property type="entry name" value="HYPOTHETICAL 460 KDA PROTEIN IN FEUA-SIGW INTERGENIC REGION [PRECURSOR]"/>
    <property type="match status" value="1"/>
</dbReference>
<dbReference type="SUPFAM" id="SSF55383">
    <property type="entry name" value="Copper amine oxidase, domain N"/>
    <property type="match status" value="1"/>
</dbReference>
<dbReference type="Pfam" id="PF07833">
    <property type="entry name" value="Cu_amine_oxidN1"/>
    <property type="match status" value="1"/>
</dbReference>
<dbReference type="InterPro" id="IPR008302">
    <property type="entry name" value="NamZ"/>
</dbReference>
<organism evidence="5 6">
    <name type="scientific">Desulfoscipio geothermicus DSM 3669</name>
    <dbReference type="NCBI Taxonomy" id="1121426"/>
    <lineage>
        <taxon>Bacteria</taxon>
        <taxon>Bacillati</taxon>
        <taxon>Bacillota</taxon>
        <taxon>Clostridia</taxon>
        <taxon>Eubacteriales</taxon>
        <taxon>Desulfallaceae</taxon>
        <taxon>Desulfoscipio</taxon>
    </lineage>
</organism>
<feature type="chain" id="PRO_5011751234" evidence="1">
    <location>
        <begin position="24"/>
        <end position="534"/>
    </location>
</feature>
<dbReference type="OrthoDB" id="9801061at2"/>
<keyword evidence="6" id="KW-1185">Reference proteome</keyword>
<dbReference type="PANTHER" id="PTHR42915:SF1">
    <property type="entry name" value="PEPTIDOGLYCAN BETA-N-ACETYLMURAMIDASE NAMZ"/>
    <property type="match status" value="1"/>
</dbReference>
<evidence type="ECO:0000259" key="4">
    <source>
        <dbReference type="Pfam" id="PF20732"/>
    </source>
</evidence>
<accession>A0A1I6DWK0</accession>
<dbReference type="Gene3D" id="3.40.50.12170">
    <property type="entry name" value="Uncharacterised protein PF07075, DUF1343"/>
    <property type="match status" value="1"/>
</dbReference>
<evidence type="ECO:0000313" key="5">
    <source>
        <dbReference type="EMBL" id="SFR09702.1"/>
    </source>
</evidence>
<dbReference type="Pfam" id="PF20732">
    <property type="entry name" value="NamZ_C"/>
    <property type="match status" value="1"/>
</dbReference>
<dbReference type="RefSeq" id="WP_092484469.1">
    <property type="nucleotide sequence ID" value="NZ_FOYM01000019.1"/>
</dbReference>
<evidence type="ECO:0000259" key="2">
    <source>
        <dbReference type="Pfam" id="PF07075"/>
    </source>
</evidence>
<dbReference type="Gene3D" id="3.90.1150.140">
    <property type="match status" value="1"/>
</dbReference>
<dbReference type="InterPro" id="IPR012854">
    <property type="entry name" value="Cu_amine_oxidase-like_N"/>
</dbReference>
<evidence type="ECO:0000256" key="1">
    <source>
        <dbReference type="SAM" id="SignalP"/>
    </source>
</evidence>
<feature type="signal peptide" evidence="1">
    <location>
        <begin position="1"/>
        <end position="23"/>
    </location>
</feature>
<reference evidence="6" key="1">
    <citation type="submission" date="2016-10" db="EMBL/GenBank/DDBJ databases">
        <authorList>
            <person name="Varghese N."/>
            <person name="Submissions S."/>
        </authorList>
    </citation>
    <scope>NUCLEOTIDE SEQUENCE [LARGE SCALE GENOMIC DNA]</scope>
    <source>
        <strain evidence="6">DSM 3669</strain>
    </source>
</reference>
<proteinExistence type="predicted"/>
<dbReference type="Pfam" id="PF07075">
    <property type="entry name" value="NamZ_N"/>
    <property type="match status" value="1"/>
</dbReference>
<dbReference type="EMBL" id="FOYM01000019">
    <property type="protein sequence ID" value="SFR09702.1"/>
    <property type="molecule type" value="Genomic_DNA"/>
</dbReference>
<feature type="domain" description="Copper amine oxidase-like N-terminal" evidence="3">
    <location>
        <begin position="425"/>
        <end position="532"/>
    </location>
</feature>
<dbReference type="InterPro" id="IPR048503">
    <property type="entry name" value="NamZ_C"/>
</dbReference>
<protein>
    <submittedName>
        <fullName evidence="5">Uncharacterized conserved protein YbbC, DUF1343 family</fullName>
    </submittedName>
</protein>